<comment type="caution">
    <text evidence="2">The sequence shown here is derived from an EMBL/GenBank/DDBJ whole genome shotgun (WGS) entry which is preliminary data.</text>
</comment>
<organism evidence="2 3">
    <name type="scientific">Ancylostoma ceylanicum</name>
    <dbReference type="NCBI Taxonomy" id="53326"/>
    <lineage>
        <taxon>Eukaryota</taxon>
        <taxon>Metazoa</taxon>
        <taxon>Ecdysozoa</taxon>
        <taxon>Nematoda</taxon>
        <taxon>Chromadorea</taxon>
        <taxon>Rhabditida</taxon>
        <taxon>Rhabditina</taxon>
        <taxon>Rhabditomorpha</taxon>
        <taxon>Strongyloidea</taxon>
        <taxon>Ancylostomatidae</taxon>
        <taxon>Ancylostomatinae</taxon>
        <taxon>Ancylostoma</taxon>
    </lineage>
</organism>
<dbReference type="Proteomes" id="UP000024635">
    <property type="component" value="Unassembled WGS sequence"/>
</dbReference>
<keyword evidence="3" id="KW-1185">Reference proteome</keyword>
<dbReference type="EMBL" id="JARK01001344">
    <property type="protein sequence ID" value="EYC27690.1"/>
    <property type="molecule type" value="Genomic_DNA"/>
</dbReference>
<evidence type="ECO:0000313" key="3">
    <source>
        <dbReference type="Proteomes" id="UP000024635"/>
    </source>
</evidence>
<evidence type="ECO:0000256" key="1">
    <source>
        <dbReference type="SAM" id="MobiDB-lite"/>
    </source>
</evidence>
<feature type="region of interest" description="Disordered" evidence="1">
    <location>
        <begin position="30"/>
        <end position="64"/>
    </location>
</feature>
<name>A0A016VJU6_9BILA</name>
<accession>A0A016VJU6</accession>
<evidence type="ECO:0000313" key="2">
    <source>
        <dbReference type="EMBL" id="EYC27690.1"/>
    </source>
</evidence>
<gene>
    <name evidence="2" type="primary">Acey_s0008.g130</name>
    <name evidence="2" type="ORF">Y032_0008g130</name>
</gene>
<dbReference type="AlphaFoldDB" id="A0A016VJU6"/>
<protein>
    <submittedName>
        <fullName evidence="2">Uncharacterized protein</fullName>
    </submittedName>
</protein>
<proteinExistence type="predicted"/>
<sequence>MGKQWGHRGLFVWPPWANFGFSEGNLGGFRGETDRRTPGSQFRCHFSPRRNSPGRSRLDAPGSGNQRARGLLIMMYQVELLGPIVPTCGASGVRHVAERIWSKFLQNKGAKQTS</sequence>
<reference evidence="3" key="1">
    <citation type="journal article" date="2015" name="Nat. Genet.">
        <title>The genome and transcriptome of the zoonotic hookworm Ancylostoma ceylanicum identify infection-specific gene families.</title>
        <authorList>
            <person name="Schwarz E.M."/>
            <person name="Hu Y."/>
            <person name="Antoshechkin I."/>
            <person name="Miller M.M."/>
            <person name="Sternberg P.W."/>
            <person name="Aroian R.V."/>
        </authorList>
    </citation>
    <scope>NUCLEOTIDE SEQUENCE</scope>
    <source>
        <strain evidence="3">HY135</strain>
    </source>
</reference>